<keyword evidence="4 6" id="KW-1133">Transmembrane helix</keyword>
<evidence type="ECO:0000259" key="7">
    <source>
        <dbReference type="Pfam" id="PF12698"/>
    </source>
</evidence>
<keyword evidence="2" id="KW-1003">Cell membrane</keyword>
<evidence type="ECO:0000313" key="8">
    <source>
        <dbReference type="EMBL" id="PJF30598.1"/>
    </source>
</evidence>
<feature type="transmembrane region" description="Helical" evidence="6">
    <location>
        <begin position="55"/>
        <end position="75"/>
    </location>
</feature>
<evidence type="ECO:0000256" key="2">
    <source>
        <dbReference type="ARBA" id="ARBA00022475"/>
    </source>
</evidence>
<dbReference type="GO" id="GO:0005886">
    <property type="term" value="C:plasma membrane"/>
    <property type="evidence" value="ECO:0007669"/>
    <property type="project" value="UniProtKB-SubCell"/>
</dbReference>
<reference evidence="8 9" key="1">
    <citation type="submission" date="2017-11" db="EMBL/GenBank/DDBJ databases">
        <title>Evolution of Phototrophy in the Chloroflexi Phylum Driven by Horizontal Gene Transfer.</title>
        <authorList>
            <person name="Ward L.M."/>
            <person name="Hemp J."/>
            <person name="Shih P.M."/>
            <person name="Mcglynn S.E."/>
            <person name="Fischer W."/>
        </authorList>
    </citation>
    <scope>NUCLEOTIDE SEQUENCE [LARGE SCALE GENOMIC DNA]</scope>
    <source>
        <strain evidence="8">CP2_2F</strain>
    </source>
</reference>
<feature type="transmembrane region" description="Helical" evidence="6">
    <location>
        <begin position="96"/>
        <end position="117"/>
    </location>
</feature>
<keyword evidence="3 6" id="KW-0812">Transmembrane</keyword>
<dbReference type="Pfam" id="PF12698">
    <property type="entry name" value="ABC2_membrane_3"/>
    <property type="match status" value="1"/>
</dbReference>
<dbReference type="GO" id="GO:0140359">
    <property type="term" value="F:ABC-type transporter activity"/>
    <property type="evidence" value="ECO:0007669"/>
    <property type="project" value="InterPro"/>
</dbReference>
<feature type="transmembrane region" description="Helical" evidence="6">
    <location>
        <begin position="164"/>
        <end position="185"/>
    </location>
</feature>
<name>A0A2M8NZ73_9CHLR</name>
<gene>
    <name evidence="8" type="ORF">CUN51_07255</name>
</gene>
<evidence type="ECO:0000256" key="5">
    <source>
        <dbReference type="ARBA" id="ARBA00023136"/>
    </source>
</evidence>
<proteinExistence type="predicted"/>
<feature type="transmembrane region" description="Helical" evidence="6">
    <location>
        <begin position="205"/>
        <end position="231"/>
    </location>
</feature>
<feature type="transmembrane region" description="Helical" evidence="6">
    <location>
        <begin position="12"/>
        <end position="35"/>
    </location>
</feature>
<dbReference type="PANTHER" id="PTHR30294:SF29">
    <property type="entry name" value="MULTIDRUG ABC TRANSPORTER PERMEASE YBHS-RELATED"/>
    <property type="match status" value="1"/>
</dbReference>
<keyword evidence="5 6" id="KW-0472">Membrane</keyword>
<dbReference type="InterPro" id="IPR013525">
    <property type="entry name" value="ABC2_TM"/>
</dbReference>
<comment type="subcellular location">
    <subcellularLocation>
        <location evidence="1">Cell membrane</location>
        <topology evidence="1">Multi-pass membrane protein</topology>
    </subcellularLocation>
</comment>
<dbReference type="InterPro" id="IPR051449">
    <property type="entry name" value="ABC-2_transporter_component"/>
</dbReference>
<dbReference type="Proteomes" id="UP000228921">
    <property type="component" value="Unassembled WGS sequence"/>
</dbReference>
<evidence type="ECO:0000256" key="1">
    <source>
        <dbReference type="ARBA" id="ARBA00004651"/>
    </source>
</evidence>
<evidence type="ECO:0000313" key="9">
    <source>
        <dbReference type="Proteomes" id="UP000228921"/>
    </source>
</evidence>
<evidence type="ECO:0000256" key="3">
    <source>
        <dbReference type="ARBA" id="ARBA00022692"/>
    </source>
</evidence>
<comment type="caution">
    <text evidence="8">The sequence shown here is derived from an EMBL/GenBank/DDBJ whole genome shotgun (WGS) entry which is preliminary data.</text>
</comment>
<feature type="transmembrane region" description="Helical" evidence="6">
    <location>
        <begin position="137"/>
        <end position="157"/>
    </location>
</feature>
<protein>
    <recommendedName>
        <fullName evidence="7">ABC-2 type transporter transmembrane domain-containing protein</fullName>
    </recommendedName>
</protein>
<evidence type="ECO:0000256" key="6">
    <source>
        <dbReference type="SAM" id="Phobius"/>
    </source>
</evidence>
<dbReference type="EMBL" id="PGTK01000008">
    <property type="protein sequence ID" value="PJF30598.1"/>
    <property type="molecule type" value="Genomic_DNA"/>
</dbReference>
<sequence>MKHIWIIFRRELGQYFSSPIAYFVAFAVILLTGFTFNNDLAMRNGRSPVDPALPLIYLAQFSVFFVPLLTMRLLAEENREGTLELLMTLPIQDYEIVLGKFLGAWAYYTMLISLTLIHQALMLWLNPIDVGVAFSAYIGLWLFGGASIAVGMLFSALNENQIVAAFLGMAALLILWQADLVGNVLNNRPLAEFIRSLSFQSNYSYSFAIGIVRLDHTVFFLGVTGILLLATAQIVQSRRWR</sequence>
<organism evidence="8 9">
    <name type="scientific">Candidatus Thermofonsia Clade 1 bacterium</name>
    <dbReference type="NCBI Taxonomy" id="2364210"/>
    <lineage>
        <taxon>Bacteria</taxon>
        <taxon>Bacillati</taxon>
        <taxon>Chloroflexota</taxon>
        <taxon>Candidatus Thermofontia</taxon>
        <taxon>Candidatus Thermofonsia Clade 1</taxon>
    </lineage>
</organism>
<accession>A0A2M8NZ73</accession>
<dbReference type="AlphaFoldDB" id="A0A2M8NZ73"/>
<feature type="domain" description="ABC-2 type transporter transmembrane" evidence="7">
    <location>
        <begin position="57"/>
        <end position="175"/>
    </location>
</feature>
<dbReference type="PANTHER" id="PTHR30294">
    <property type="entry name" value="MEMBRANE COMPONENT OF ABC TRANSPORTER YHHJ-RELATED"/>
    <property type="match status" value="1"/>
</dbReference>
<evidence type="ECO:0000256" key="4">
    <source>
        <dbReference type="ARBA" id="ARBA00022989"/>
    </source>
</evidence>